<accession>A0ABX3N7T6</accession>
<organism evidence="4 5">
    <name type="scientific">Elizabethkingia ursingii</name>
    <dbReference type="NCBI Taxonomy" id="1756150"/>
    <lineage>
        <taxon>Bacteria</taxon>
        <taxon>Pseudomonadati</taxon>
        <taxon>Bacteroidota</taxon>
        <taxon>Flavobacteriia</taxon>
        <taxon>Flavobacteriales</taxon>
        <taxon>Weeksellaceae</taxon>
        <taxon>Elizabethkingia</taxon>
    </lineage>
</organism>
<evidence type="ECO:0000259" key="2">
    <source>
        <dbReference type="Pfam" id="PF18181"/>
    </source>
</evidence>
<feature type="transmembrane region" description="Helical" evidence="1">
    <location>
        <begin position="217"/>
        <end position="235"/>
    </location>
</feature>
<dbReference type="Pfam" id="PF18181">
    <property type="entry name" value="SLATT_1"/>
    <property type="match status" value="1"/>
</dbReference>
<evidence type="ECO:0000256" key="1">
    <source>
        <dbReference type="SAM" id="Phobius"/>
    </source>
</evidence>
<protein>
    <recommendedName>
        <fullName evidence="6">DUF4231 domain-containing protein</fullName>
    </recommendedName>
</protein>
<dbReference type="Proteomes" id="UP000190016">
    <property type="component" value="Unassembled WGS sequence"/>
</dbReference>
<evidence type="ECO:0000313" key="4">
    <source>
        <dbReference type="EMBL" id="OPB88517.1"/>
    </source>
</evidence>
<dbReference type="RefSeq" id="WP_078778789.1">
    <property type="nucleotide sequence ID" value="NZ_MBDS01000015.1"/>
</dbReference>
<dbReference type="InterPro" id="IPR041116">
    <property type="entry name" value="SLATT_3"/>
</dbReference>
<keyword evidence="1" id="KW-0472">Membrane</keyword>
<sequence>MIDSNYPNYFIAGDSASKKAQKWYIRLVGIDLILMIASAIFSIYNYQSEDSKLLIYIFSGVLLLGALFISIILRVRKYEDYWYSGRALAESCKTLTWRFIMLSEDFENTISEREAEQRFIGKICLIKDQFPDLYKVMNNKYINQPFISSEMKRIRSLSFEERKDYYLSHRVQDQINWYSSKADSNKRKYELWFFIVIGLQFLALISILFLINNPMSNFNFIGFFSTIAASGFSWLQVKRFQENKEAYTMANSELNLIKSEIDKVTSEEGFSEYVLDSENAMSREHTMWLAQKRINKN</sequence>
<comment type="caution">
    <text evidence="4">The sequence shown here is derived from an EMBL/GenBank/DDBJ whole genome shotgun (WGS) entry which is preliminary data.</text>
</comment>
<dbReference type="InterPro" id="IPR040884">
    <property type="entry name" value="SLATT_1"/>
</dbReference>
<feature type="transmembrane region" description="Helical" evidence="1">
    <location>
        <begin position="191"/>
        <end position="211"/>
    </location>
</feature>
<dbReference type="EMBL" id="MBDS01000015">
    <property type="protein sequence ID" value="OPB88517.1"/>
    <property type="molecule type" value="Genomic_DNA"/>
</dbReference>
<gene>
    <name evidence="4" type="ORF">BB021_08195</name>
</gene>
<keyword evidence="1" id="KW-1133">Transmembrane helix</keyword>
<evidence type="ECO:0000259" key="3">
    <source>
        <dbReference type="Pfam" id="PF18184"/>
    </source>
</evidence>
<keyword evidence="1" id="KW-0812">Transmembrane</keyword>
<reference evidence="4 5" key="1">
    <citation type="submission" date="2016-07" db="EMBL/GenBank/DDBJ databases">
        <title>Revisiting the Taxonomy of the Elizabethkingia Genus based on Whole-Genome Sequencing, Optical Mapping, and MALDI-TOF.</title>
        <authorList>
            <person name="Nicholson A.C."/>
        </authorList>
    </citation>
    <scope>NUCLEOTIDE SEQUENCE [LARGE SCALE GENOMIC DNA]</scope>
    <source>
        <strain evidence="4 5">C1558</strain>
    </source>
</reference>
<dbReference type="Pfam" id="PF18184">
    <property type="entry name" value="SLATT_3"/>
    <property type="match status" value="1"/>
</dbReference>
<feature type="transmembrane region" description="Helical" evidence="1">
    <location>
        <begin position="53"/>
        <end position="73"/>
    </location>
</feature>
<name>A0ABX3N7T6_9FLAO</name>
<dbReference type="NCBIfam" id="NF033610">
    <property type="entry name" value="SLATT_3"/>
    <property type="match status" value="1"/>
</dbReference>
<proteinExistence type="predicted"/>
<keyword evidence="5" id="KW-1185">Reference proteome</keyword>
<dbReference type="NCBIfam" id="NF033634">
    <property type="entry name" value="SLATT_1"/>
    <property type="match status" value="1"/>
</dbReference>
<feature type="transmembrane region" description="Helical" evidence="1">
    <location>
        <begin position="23"/>
        <end position="47"/>
    </location>
</feature>
<evidence type="ECO:0000313" key="5">
    <source>
        <dbReference type="Proteomes" id="UP000190016"/>
    </source>
</evidence>
<evidence type="ECO:0008006" key="6">
    <source>
        <dbReference type="Google" id="ProtNLM"/>
    </source>
</evidence>
<feature type="domain" description="SMODS and SLOG-associating 2TM effector" evidence="2">
    <location>
        <begin position="166"/>
        <end position="288"/>
    </location>
</feature>
<feature type="domain" description="SMODS and SLOG-associating 2TM effector" evidence="3">
    <location>
        <begin position="7"/>
        <end position="163"/>
    </location>
</feature>